<feature type="domain" description="Cyclic nucleotide-binding" evidence="4">
    <location>
        <begin position="19"/>
        <end position="139"/>
    </location>
</feature>
<dbReference type="PANTHER" id="PTHR24567:SF26">
    <property type="entry name" value="REGULATORY PROTEIN YEIL"/>
    <property type="match status" value="1"/>
</dbReference>
<dbReference type="PANTHER" id="PTHR24567">
    <property type="entry name" value="CRP FAMILY TRANSCRIPTIONAL REGULATORY PROTEIN"/>
    <property type="match status" value="1"/>
</dbReference>
<feature type="domain" description="HTH crp-type" evidence="5">
    <location>
        <begin position="153"/>
        <end position="226"/>
    </location>
</feature>
<dbReference type="GO" id="GO:0003677">
    <property type="term" value="F:DNA binding"/>
    <property type="evidence" value="ECO:0007669"/>
    <property type="project" value="UniProtKB-KW"/>
</dbReference>
<reference evidence="7" key="2">
    <citation type="journal article" date="2020" name="Antonie Van Leeuwenhoek">
        <title>Labilibaculum antarcticum sp. nov., a novel facultative anaerobic, psychrotorelant bacterium isolated from marine sediment of Antarctica.</title>
        <authorList>
            <person name="Watanabe M."/>
            <person name="Kojima H."/>
            <person name="Fukui M."/>
        </authorList>
    </citation>
    <scope>NUCLEOTIDE SEQUENCE [LARGE SCALE GENOMIC DNA]</scope>
    <source>
        <strain evidence="7">SPP2</strain>
    </source>
</reference>
<keyword evidence="1" id="KW-0805">Transcription regulation</keyword>
<dbReference type="InterPro" id="IPR036388">
    <property type="entry name" value="WH-like_DNA-bd_sf"/>
</dbReference>
<keyword evidence="7" id="KW-1185">Reference proteome</keyword>
<dbReference type="AlphaFoldDB" id="A0A1Y1CRE1"/>
<evidence type="ECO:0000259" key="5">
    <source>
        <dbReference type="PROSITE" id="PS51063"/>
    </source>
</evidence>
<keyword evidence="2" id="KW-0238">DNA-binding</keyword>
<dbReference type="EMBL" id="AP018042">
    <property type="protein sequence ID" value="BAX82492.1"/>
    <property type="molecule type" value="Genomic_DNA"/>
</dbReference>
<dbReference type="RefSeq" id="WP_096432853.1">
    <property type="nucleotide sequence ID" value="NZ_AP018042.1"/>
</dbReference>
<dbReference type="InterPro" id="IPR012318">
    <property type="entry name" value="HTH_CRP"/>
</dbReference>
<dbReference type="InterPro" id="IPR000595">
    <property type="entry name" value="cNMP-bd_dom"/>
</dbReference>
<evidence type="ECO:0000259" key="4">
    <source>
        <dbReference type="PROSITE" id="PS50042"/>
    </source>
</evidence>
<dbReference type="GO" id="GO:0005829">
    <property type="term" value="C:cytosol"/>
    <property type="evidence" value="ECO:0007669"/>
    <property type="project" value="TreeGrafter"/>
</dbReference>
<keyword evidence="3" id="KW-0804">Transcription</keyword>
<dbReference type="InterPro" id="IPR018490">
    <property type="entry name" value="cNMP-bd_dom_sf"/>
</dbReference>
<dbReference type="OrthoDB" id="9127033at2"/>
<dbReference type="InterPro" id="IPR050397">
    <property type="entry name" value="Env_Response_Regulators"/>
</dbReference>
<gene>
    <name evidence="6" type="ORF">ALGA_4201</name>
</gene>
<dbReference type="PRINTS" id="PR00034">
    <property type="entry name" value="HTHCRP"/>
</dbReference>
<dbReference type="SUPFAM" id="SSF51206">
    <property type="entry name" value="cAMP-binding domain-like"/>
    <property type="match status" value="1"/>
</dbReference>
<sequence length="238" mass="27512">MEDSLSKIRERFHLKREFDFESLPEHVQIDFTNQMIVKRFKRGQNIFTEGAFPSGIYFVKKGKIKKFKTLNSGKEQIIYLCCEGEMIGYAAFMGEERYHDSAAAITESLIGYISKDRLVCLLDKHQELAKLLVMKLSHEFGVMVNFIATFTKKSVRERVALTLLILNENFRQNKNIDNEIEIELTREDFANIVGIAVETLVRILSSFADEGLIVKIKRRIIVKKPMDLFTIADLTDTF</sequence>
<dbReference type="GO" id="GO:0003700">
    <property type="term" value="F:DNA-binding transcription factor activity"/>
    <property type="evidence" value="ECO:0007669"/>
    <property type="project" value="TreeGrafter"/>
</dbReference>
<accession>A0A1Y1CRE1</accession>
<dbReference type="InterPro" id="IPR036390">
    <property type="entry name" value="WH_DNA-bd_sf"/>
</dbReference>
<dbReference type="SMART" id="SM00100">
    <property type="entry name" value="cNMP"/>
    <property type="match status" value="1"/>
</dbReference>
<evidence type="ECO:0000256" key="3">
    <source>
        <dbReference type="ARBA" id="ARBA00023163"/>
    </source>
</evidence>
<dbReference type="SMART" id="SM00419">
    <property type="entry name" value="HTH_CRP"/>
    <property type="match status" value="1"/>
</dbReference>
<dbReference type="PROSITE" id="PS51063">
    <property type="entry name" value="HTH_CRP_2"/>
    <property type="match status" value="1"/>
</dbReference>
<dbReference type="PROSITE" id="PS50042">
    <property type="entry name" value="CNMP_BINDING_3"/>
    <property type="match status" value="1"/>
</dbReference>
<dbReference type="Pfam" id="PF13545">
    <property type="entry name" value="HTH_Crp_2"/>
    <property type="match status" value="1"/>
</dbReference>
<evidence type="ECO:0000313" key="6">
    <source>
        <dbReference type="EMBL" id="BAX82492.1"/>
    </source>
</evidence>
<dbReference type="InterPro" id="IPR014710">
    <property type="entry name" value="RmlC-like_jellyroll"/>
</dbReference>
<dbReference type="Pfam" id="PF00027">
    <property type="entry name" value="cNMP_binding"/>
    <property type="match status" value="1"/>
</dbReference>
<evidence type="ECO:0000313" key="7">
    <source>
        <dbReference type="Proteomes" id="UP000218267"/>
    </source>
</evidence>
<reference evidence="6 7" key="1">
    <citation type="journal article" date="2018" name="Mar. Genomics">
        <title>Complete genome sequence of Marinifilaceae bacterium strain SPP2, isolated from the Antarctic marine sediment.</title>
        <authorList>
            <person name="Watanabe M."/>
            <person name="Kojima H."/>
            <person name="Fukui M."/>
        </authorList>
    </citation>
    <scope>NUCLEOTIDE SEQUENCE [LARGE SCALE GENOMIC DNA]</scope>
    <source>
        <strain evidence="6 7">SPP2</strain>
    </source>
</reference>
<dbReference type="Gene3D" id="1.10.10.10">
    <property type="entry name" value="Winged helix-like DNA-binding domain superfamily/Winged helix DNA-binding domain"/>
    <property type="match status" value="1"/>
</dbReference>
<proteinExistence type="predicted"/>
<dbReference type="KEGG" id="mbas:ALGA_4201"/>
<organism evidence="6 7">
    <name type="scientific">Labilibaculum antarcticum</name>
    <dbReference type="NCBI Taxonomy" id="1717717"/>
    <lineage>
        <taxon>Bacteria</taxon>
        <taxon>Pseudomonadati</taxon>
        <taxon>Bacteroidota</taxon>
        <taxon>Bacteroidia</taxon>
        <taxon>Marinilabiliales</taxon>
        <taxon>Marinifilaceae</taxon>
        <taxon>Labilibaculum</taxon>
    </lineage>
</organism>
<name>A0A1Y1CRE1_9BACT</name>
<dbReference type="Gene3D" id="2.60.120.10">
    <property type="entry name" value="Jelly Rolls"/>
    <property type="match status" value="1"/>
</dbReference>
<dbReference type="CDD" id="cd00038">
    <property type="entry name" value="CAP_ED"/>
    <property type="match status" value="1"/>
</dbReference>
<dbReference type="SUPFAM" id="SSF46785">
    <property type="entry name" value="Winged helix' DNA-binding domain"/>
    <property type="match status" value="1"/>
</dbReference>
<protein>
    <recommendedName>
        <fullName evidence="8">Crp/Fnr family transcriptional regulator</fullName>
    </recommendedName>
</protein>
<evidence type="ECO:0000256" key="2">
    <source>
        <dbReference type="ARBA" id="ARBA00023125"/>
    </source>
</evidence>
<evidence type="ECO:0008006" key="8">
    <source>
        <dbReference type="Google" id="ProtNLM"/>
    </source>
</evidence>
<dbReference type="Proteomes" id="UP000218267">
    <property type="component" value="Chromosome"/>
</dbReference>
<evidence type="ECO:0000256" key="1">
    <source>
        <dbReference type="ARBA" id="ARBA00023015"/>
    </source>
</evidence>